<feature type="compositionally biased region" description="Basic and acidic residues" evidence="1">
    <location>
        <begin position="64"/>
        <end position="84"/>
    </location>
</feature>
<feature type="region of interest" description="Disordered" evidence="1">
    <location>
        <begin position="824"/>
        <end position="913"/>
    </location>
</feature>
<feature type="compositionally biased region" description="Polar residues" evidence="1">
    <location>
        <begin position="901"/>
        <end position="913"/>
    </location>
</feature>
<feature type="compositionally biased region" description="Basic and acidic residues" evidence="1">
    <location>
        <begin position="34"/>
        <end position="55"/>
    </location>
</feature>
<evidence type="ECO:0000313" key="2">
    <source>
        <dbReference type="EMBL" id="RKO88081.1"/>
    </source>
</evidence>
<organism evidence="2 3">
    <name type="scientific">Blyttiomyces helicus</name>
    <dbReference type="NCBI Taxonomy" id="388810"/>
    <lineage>
        <taxon>Eukaryota</taxon>
        <taxon>Fungi</taxon>
        <taxon>Fungi incertae sedis</taxon>
        <taxon>Chytridiomycota</taxon>
        <taxon>Chytridiomycota incertae sedis</taxon>
        <taxon>Chytridiomycetes</taxon>
        <taxon>Chytridiomycetes incertae sedis</taxon>
        <taxon>Blyttiomyces</taxon>
    </lineage>
</organism>
<dbReference type="EMBL" id="KZ996954">
    <property type="protein sequence ID" value="RKO88081.1"/>
    <property type="molecule type" value="Genomic_DNA"/>
</dbReference>
<dbReference type="AlphaFoldDB" id="A0A4P9W6J6"/>
<accession>A0A4P9W6J6</accession>
<proteinExistence type="predicted"/>
<sequence length="1015" mass="114991">MSGRQGPHGASNRPELGHPGRQRTTAPSGVTVEHASREDRQQDGFRSTLEEERRGQRARPPRTMAEDRTNQQERHNTRDQEEGQRSYGPHIDPERLALRNRAVQAEQAAKAREDEYEAEYGKRPHGGREVSFETFIGIKFTCLDVDYCQFSLTPNGLRDYGGGALLELASRQPFNIRLVPPYKDWMHIAVGLGYIMIPCEYKEPLIKEINGGSPTILPSPNPFALIEGSQRFQAGDLAEALEYIGVKEVRFISFGQKSEAIRGHSMGKLPAIINRPEEYNLAEKNSWDIAATFESADDRLICVQTPHESHLRPMFGTLTRGEYGWVSFKINGMAAKMYQPKQPHIFKALPNSQTIAAPKTGKELHARWRTVKKVMNIFYDRAIKGHNLGGLRVEIRIRAATSNDAIEKFYAVLPDIWGEKDERRKIHVKLIRVSDWIRRIQKLWEKLLDLHFWVLRNSSRVTQDNRAIYYDFLNNLGWSDPRVGKEFLQGASKPDSWFNLDSLGPVESVVDPPQSSGQDPRFDVRAPRDVTTVHPDLLQAHKQATYLAQAGFLICPGCNTHTLIKNGSISKGEFRLRCVSQKIINNKGCCNKNFGQTEAYEVVRKAQETYEANPPPPRFPPAHGTKEFAVYDKFLDLTMSLEDQKKFQEHLDRTEGITLPDEPVLNMSEASASDDEDVVLHEQGTRLRHTLPVAFPETRKLLPHLQPREDREVVSEAFEKAANHISIPADELRDILKYAAIQKFNKAINGRPGYKYRTGKAQFFSTKAQSKKMGCALEIWARFGNDWRNRIPKNKYWNQQLPASNTSSTIDRPATPMKTTIAGAASPTTTIIRRPGILKGKRPAENWTSPTSQPRAPRSVTFARSPPPHLTGRSYQRRNRTPSPDSDAEAADSDQPRTQEVGASSEESQQPMTQDFDDISQELSKDEQEARDRALALELQLCLNREAWEDVANDPELREGLELTEREERERLGTALAKAHAESQEEKKMTKMILKGKSRGTSSRGSGRDEDVLYH</sequence>
<dbReference type="Proteomes" id="UP000269721">
    <property type="component" value="Unassembled WGS sequence"/>
</dbReference>
<keyword evidence="3" id="KW-1185">Reference proteome</keyword>
<feature type="compositionally biased region" description="Basic and acidic residues" evidence="1">
    <location>
        <begin position="1006"/>
        <end position="1015"/>
    </location>
</feature>
<evidence type="ECO:0000256" key="1">
    <source>
        <dbReference type="SAM" id="MobiDB-lite"/>
    </source>
</evidence>
<reference evidence="3" key="1">
    <citation type="journal article" date="2018" name="Nat. Microbiol.">
        <title>Leveraging single-cell genomics to expand the fungal tree of life.</title>
        <authorList>
            <person name="Ahrendt S.R."/>
            <person name="Quandt C.A."/>
            <person name="Ciobanu D."/>
            <person name="Clum A."/>
            <person name="Salamov A."/>
            <person name="Andreopoulos B."/>
            <person name="Cheng J.F."/>
            <person name="Woyke T."/>
            <person name="Pelin A."/>
            <person name="Henrissat B."/>
            <person name="Reynolds N.K."/>
            <person name="Benny G.L."/>
            <person name="Smith M.E."/>
            <person name="James T.Y."/>
            <person name="Grigoriev I.V."/>
        </authorList>
    </citation>
    <scope>NUCLEOTIDE SEQUENCE [LARGE SCALE GENOMIC DNA]</scope>
</reference>
<evidence type="ECO:0000313" key="3">
    <source>
        <dbReference type="Proteomes" id="UP000269721"/>
    </source>
</evidence>
<name>A0A4P9W6J6_9FUNG</name>
<feature type="region of interest" description="Disordered" evidence="1">
    <location>
        <begin position="978"/>
        <end position="1015"/>
    </location>
</feature>
<dbReference type="PANTHER" id="PTHR34863:SF1">
    <property type="entry name" value="OTU DOMAIN-CONTAINING PROTEIN"/>
    <property type="match status" value="1"/>
</dbReference>
<protein>
    <submittedName>
        <fullName evidence="2">Uncharacterized protein</fullName>
    </submittedName>
</protein>
<gene>
    <name evidence="2" type="ORF">BDK51DRAFT_34872</name>
</gene>
<feature type="region of interest" description="Disordered" evidence="1">
    <location>
        <begin position="1"/>
        <end position="91"/>
    </location>
</feature>
<dbReference type="PANTHER" id="PTHR34863">
    <property type="entry name" value="EXPRESSED PROTEIN"/>
    <property type="match status" value="1"/>
</dbReference>
<dbReference type="OrthoDB" id="2564822at2759"/>
<feature type="compositionally biased region" description="Basic and acidic residues" evidence="1">
    <location>
        <begin position="979"/>
        <end position="989"/>
    </location>
</feature>